<evidence type="ECO:0000256" key="3">
    <source>
        <dbReference type="ARBA" id="ARBA00022475"/>
    </source>
</evidence>
<dbReference type="InterPro" id="IPR018113">
    <property type="entry name" value="PTrfase_EIIB_Cys"/>
</dbReference>
<evidence type="ECO:0000256" key="5">
    <source>
        <dbReference type="ARBA" id="ARBA00022679"/>
    </source>
</evidence>
<organism evidence="15 16">
    <name type="scientific">Lysinibacillus piscis</name>
    <dbReference type="NCBI Taxonomy" id="2518931"/>
    <lineage>
        <taxon>Bacteria</taxon>
        <taxon>Bacillati</taxon>
        <taxon>Bacillota</taxon>
        <taxon>Bacilli</taxon>
        <taxon>Bacillales</taxon>
        <taxon>Bacillaceae</taxon>
        <taxon>Lysinibacillus</taxon>
    </lineage>
</organism>
<evidence type="ECO:0000256" key="10">
    <source>
        <dbReference type="ARBA" id="ARBA00023136"/>
    </source>
</evidence>
<dbReference type="PROSITE" id="PS51103">
    <property type="entry name" value="PTS_EIIC_TYPE_1"/>
    <property type="match status" value="1"/>
</dbReference>
<feature type="domain" description="PTS EIIC type-1" evidence="14">
    <location>
        <begin position="112"/>
        <end position="471"/>
    </location>
</feature>
<accession>A0ABQ5NQ13</accession>
<dbReference type="EMBL" id="BRZA01000010">
    <property type="protein sequence ID" value="GLC90466.1"/>
    <property type="molecule type" value="Genomic_DNA"/>
</dbReference>
<evidence type="ECO:0000256" key="6">
    <source>
        <dbReference type="ARBA" id="ARBA00022683"/>
    </source>
</evidence>
<dbReference type="Proteomes" id="UP001065593">
    <property type="component" value="Unassembled WGS sequence"/>
</dbReference>
<keyword evidence="7 12" id="KW-0812">Transmembrane</keyword>
<evidence type="ECO:0000256" key="2">
    <source>
        <dbReference type="ARBA" id="ARBA00022448"/>
    </source>
</evidence>
<comment type="caution">
    <text evidence="15">The sequence shown here is derived from an EMBL/GenBank/DDBJ whole genome shotgun (WGS) entry which is preliminary data.</text>
</comment>
<dbReference type="PANTHER" id="PTHR30175">
    <property type="entry name" value="PHOSPHOTRANSFERASE SYSTEM TRANSPORT PROTEIN"/>
    <property type="match status" value="1"/>
</dbReference>
<evidence type="ECO:0000256" key="7">
    <source>
        <dbReference type="ARBA" id="ARBA00022692"/>
    </source>
</evidence>
<dbReference type="InterPro" id="IPR003352">
    <property type="entry name" value="PTS_EIIC"/>
</dbReference>
<feature type="transmembrane region" description="Helical" evidence="12">
    <location>
        <begin position="392"/>
        <end position="417"/>
    </location>
</feature>
<reference evidence="15" key="1">
    <citation type="submission" date="2022-08" db="EMBL/GenBank/DDBJ databases">
        <title>Draft genome sequence of Lysinibacillus sp. strain KH24.</title>
        <authorList>
            <person name="Kanbe H."/>
            <person name="Itoh H."/>
        </authorList>
    </citation>
    <scope>NUCLEOTIDE SEQUENCE</scope>
    <source>
        <strain evidence="15">KH24</strain>
    </source>
</reference>
<name>A0ABQ5NQ13_9BACI</name>
<keyword evidence="16" id="KW-1185">Reference proteome</keyword>
<feature type="transmembrane region" description="Helical" evidence="12">
    <location>
        <begin position="331"/>
        <end position="353"/>
    </location>
</feature>
<keyword evidence="9 12" id="KW-1133">Transmembrane helix</keyword>
<dbReference type="Pfam" id="PF02378">
    <property type="entry name" value="PTS_EIIC"/>
    <property type="match status" value="1"/>
</dbReference>
<keyword evidence="5" id="KW-0808">Transferase</keyword>
<feature type="transmembrane region" description="Helical" evidence="12">
    <location>
        <begin position="437"/>
        <end position="458"/>
    </location>
</feature>
<feature type="domain" description="PTS EIIB type-1" evidence="13">
    <location>
        <begin position="8"/>
        <end position="90"/>
    </location>
</feature>
<feature type="active site" description="Phosphocysteine intermediate; for EIIB activity" evidence="11">
    <location>
        <position position="30"/>
    </location>
</feature>
<proteinExistence type="predicted"/>
<evidence type="ECO:0000313" key="16">
    <source>
        <dbReference type="Proteomes" id="UP001065593"/>
    </source>
</evidence>
<evidence type="ECO:0000256" key="9">
    <source>
        <dbReference type="ARBA" id="ARBA00022989"/>
    </source>
</evidence>
<evidence type="ECO:0000259" key="14">
    <source>
        <dbReference type="PROSITE" id="PS51103"/>
    </source>
</evidence>
<evidence type="ECO:0000256" key="12">
    <source>
        <dbReference type="SAM" id="Phobius"/>
    </source>
</evidence>
<protein>
    <submittedName>
        <fullName evidence="15">PTS fructose transporter subunit IIB</fullName>
    </submittedName>
</protein>
<sequence length="471" mass="49815">MAKTERFQKIAEDVLQAIGGKDNVSHVTHCMTRLRFNLKDESIPNKEEMQNIPGVIGVMNAGGQFQVIIGQTVDKVYQHLADIGGFENNMVTDGVAQTKKLTLKGIGSGILDGLAGSLTPLIPLLLAASMFKFLVALLGPSMLNVMSDKSDLYVLFNFVGDAGFYFFPIAVAYTAARKFGASPVLAIFLGGILLHPTFVAMAAEGTKFTVFGIPTSVQNYASTVLPSILSVWVMSYIEKFFNKHLPSTLKTIFAPSLTIMIMLPISLTVLGPAGAFLGNYISKGILGLSGVGGFLAIALIGAVWQFLVLSGMHLVMISMLILVFTNNGQEALVSPGATAASFAVAGMALGAALRIRNKEQRSLSFGYVIANLVGGVTEPGMYGVGIRYKRPLLGMIAGGFAGGLYAGLTGVTAYALIPVANFLNILSYVGGTTANLVNAIISVLISIVVAAAVTYFFGFKKDDPLIQKVQS</sequence>
<dbReference type="Gene3D" id="3.30.1360.60">
    <property type="entry name" value="Glucose permease domain IIB"/>
    <property type="match status" value="1"/>
</dbReference>
<feature type="transmembrane region" description="Helical" evidence="12">
    <location>
        <begin position="152"/>
        <end position="172"/>
    </location>
</feature>
<evidence type="ECO:0000256" key="11">
    <source>
        <dbReference type="PROSITE-ProRule" id="PRU00421"/>
    </source>
</evidence>
<dbReference type="InterPro" id="IPR050558">
    <property type="entry name" value="PTS_Sugar-Specific_Components"/>
</dbReference>
<dbReference type="InterPro" id="IPR013013">
    <property type="entry name" value="PTS_EIIC_1"/>
</dbReference>
<keyword evidence="10 12" id="KW-0472">Membrane</keyword>
<keyword evidence="3" id="KW-1003">Cell membrane</keyword>
<evidence type="ECO:0000256" key="4">
    <source>
        <dbReference type="ARBA" id="ARBA00022597"/>
    </source>
</evidence>
<dbReference type="PANTHER" id="PTHR30175:SF1">
    <property type="entry name" value="PTS SYSTEM ARBUTIN-, CELLOBIOSE-, AND SALICIN-SPECIFIC EIIBC COMPONENT-RELATED"/>
    <property type="match status" value="1"/>
</dbReference>
<dbReference type="SUPFAM" id="SSF55604">
    <property type="entry name" value="Glucose permease domain IIB"/>
    <property type="match status" value="1"/>
</dbReference>
<keyword evidence="6" id="KW-0598">Phosphotransferase system</keyword>
<dbReference type="RefSeq" id="WP_264990379.1">
    <property type="nucleotide sequence ID" value="NZ_BRZA01000010.1"/>
</dbReference>
<dbReference type="CDD" id="cd00212">
    <property type="entry name" value="PTS_IIB_glc"/>
    <property type="match status" value="1"/>
</dbReference>
<feature type="transmembrane region" description="Helical" evidence="12">
    <location>
        <begin position="280"/>
        <end position="299"/>
    </location>
</feature>
<evidence type="ECO:0000259" key="13">
    <source>
        <dbReference type="PROSITE" id="PS51098"/>
    </source>
</evidence>
<evidence type="ECO:0000256" key="8">
    <source>
        <dbReference type="ARBA" id="ARBA00022777"/>
    </source>
</evidence>
<dbReference type="PROSITE" id="PS51098">
    <property type="entry name" value="PTS_EIIB_TYPE_1"/>
    <property type="match status" value="1"/>
</dbReference>
<dbReference type="InterPro" id="IPR036878">
    <property type="entry name" value="Glu_permease_IIB"/>
</dbReference>
<evidence type="ECO:0000256" key="1">
    <source>
        <dbReference type="ARBA" id="ARBA00004651"/>
    </source>
</evidence>
<gene>
    <name evidence="15" type="primary">pts11BC</name>
    <name evidence="15" type="ORF">LYSBPC_35930</name>
</gene>
<keyword evidence="4" id="KW-0762">Sugar transport</keyword>
<comment type="subcellular location">
    <subcellularLocation>
        <location evidence="1">Cell membrane</location>
        <topology evidence="1">Multi-pass membrane protein</topology>
    </subcellularLocation>
</comment>
<feature type="transmembrane region" description="Helical" evidence="12">
    <location>
        <begin position="253"/>
        <end position="274"/>
    </location>
</feature>
<keyword evidence="2" id="KW-0813">Transport</keyword>
<keyword evidence="8" id="KW-0418">Kinase</keyword>
<feature type="transmembrane region" description="Helical" evidence="12">
    <location>
        <begin position="184"/>
        <end position="203"/>
    </location>
</feature>
<dbReference type="PROSITE" id="PS01035">
    <property type="entry name" value="PTS_EIIB_TYPE_1_CYS"/>
    <property type="match status" value="1"/>
</dbReference>
<dbReference type="InterPro" id="IPR001996">
    <property type="entry name" value="PTS_IIB_1"/>
</dbReference>
<dbReference type="Pfam" id="PF00367">
    <property type="entry name" value="PTS_EIIB"/>
    <property type="match status" value="1"/>
</dbReference>
<evidence type="ECO:0000313" key="15">
    <source>
        <dbReference type="EMBL" id="GLC90466.1"/>
    </source>
</evidence>